<name>A0A6J4ZZH4_9BURK</name>
<sequence length="380" mass="40837">MTERTRFARRGSSGALMAGLLIACALLIPATALGDECHSVMGSAATVQFHLPPSVGFALSQVPPEGAVLYRSQPYVVDYLCTYTSGPAKNQPMLTTLGDFTPLRNALRDSGLALDIIVDGNEAKPWSPKALESVAQVFPEFFPIGVPFDRTLPADQQRPQHATIVIQLSVKSRKVTPGRYPVPGTTVIKLISDFTGTGNPGIFLTTSPTRLQYIPDTCIGDVGVDNLVQFDRVVATAGYMGTLPQQRPFNVTARINPSCSTGSLTTVRPGEGPDQEFYMPLTATFTPMGTERLSSDGRFIFLRNEEGQENGLQMQITDPAGQPVILNQAVVPPKGNFGALHGSILSLRNTYAAELSPTGSADGMKLGKFTTQVMVNVRFE</sequence>
<dbReference type="GeneID" id="92897887"/>
<proteinExistence type="predicted"/>
<dbReference type="Proteomes" id="UP000507979">
    <property type="component" value="Unassembled WGS sequence"/>
</dbReference>
<keyword evidence="2" id="KW-1185">Reference proteome</keyword>
<accession>A0A6J4ZZH4</accession>
<protein>
    <recommendedName>
        <fullName evidence="3">Fimbrial-type adhesion domain-containing protein</fullName>
    </recommendedName>
</protein>
<evidence type="ECO:0008006" key="3">
    <source>
        <dbReference type="Google" id="ProtNLM"/>
    </source>
</evidence>
<gene>
    <name evidence="1" type="ORF">LMG26845_02033</name>
</gene>
<evidence type="ECO:0000313" key="1">
    <source>
        <dbReference type="EMBL" id="CAB3640581.1"/>
    </source>
</evidence>
<dbReference type="AlphaFoldDB" id="A0A6J4ZZH4"/>
<organism evidence="1 2">
    <name type="scientific">Achromobacter insuavis</name>
    <dbReference type="NCBI Taxonomy" id="1287735"/>
    <lineage>
        <taxon>Bacteria</taxon>
        <taxon>Pseudomonadati</taxon>
        <taxon>Pseudomonadota</taxon>
        <taxon>Betaproteobacteria</taxon>
        <taxon>Burkholderiales</taxon>
        <taxon>Alcaligenaceae</taxon>
        <taxon>Achromobacter</taxon>
    </lineage>
</organism>
<dbReference type="RefSeq" id="WP_156350358.1">
    <property type="nucleotide sequence ID" value="NZ_CADIJR010000014.1"/>
</dbReference>
<dbReference type="PROSITE" id="PS51257">
    <property type="entry name" value="PROKAR_LIPOPROTEIN"/>
    <property type="match status" value="1"/>
</dbReference>
<evidence type="ECO:0000313" key="2">
    <source>
        <dbReference type="Proteomes" id="UP000507979"/>
    </source>
</evidence>
<reference evidence="1 2" key="1">
    <citation type="submission" date="2020-04" db="EMBL/GenBank/DDBJ databases">
        <authorList>
            <person name="De Canck E."/>
        </authorList>
    </citation>
    <scope>NUCLEOTIDE SEQUENCE [LARGE SCALE GENOMIC DNA]</scope>
    <source>
        <strain evidence="1 2">LMG 26845</strain>
    </source>
</reference>
<dbReference type="EMBL" id="CADIJR010000014">
    <property type="protein sequence ID" value="CAB3640581.1"/>
    <property type="molecule type" value="Genomic_DNA"/>
</dbReference>